<organism evidence="1 2">
    <name type="scientific">Cynara cardunculus var. scolymus</name>
    <name type="common">Globe artichoke</name>
    <name type="synonym">Cynara scolymus</name>
    <dbReference type="NCBI Taxonomy" id="59895"/>
    <lineage>
        <taxon>Eukaryota</taxon>
        <taxon>Viridiplantae</taxon>
        <taxon>Streptophyta</taxon>
        <taxon>Embryophyta</taxon>
        <taxon>Tracheophyta</taxon>
        <taxon>Spermatophyta</taxon>
        <taxon>Magnoliopsida</taxon>
        <taxon>eudicotyledons</taxon>
        <taxon>Gunneridae</taxon>
        <taxon>Pentapetalae</taxon>
        <taxon>asterids</taxon>
        <taxon>campanulids</taxon>
        <taxon>Asterales</taxon>
        <taxon>Asteraceae</taxon>
        <taxon>Carduoideae</taxon>
        <taxon>Cardueae</taxon>
        <taxon>Carduinae</taxon>
        <taxon>Cynara</taxon>
    </lineage>
</organism>
<name>A0A118K799_CYNCS</name>
<evidence type="ECO:0000313" key="1">
    <source>
        <dbReference type="EMBL" id="KVI11881.1"/>
    </source>
</evidence>
<keyword evidence="2" id="KW-1185">Reference proteome</keyword>
<dbReference type="Proteomes" id="UP000243975">
    <property type="component" value="Unassembled WGS sequence"/>
</dbReference>
<accession>A0A118K799</accession>
<protein>
    <submittedName>
        <fullName evidence="1">Uncharacterized protein</fullName>
    </submittedName>
</protein>
<evidence type="ECO:0000313" key="2">
    <source>
        <dbReference type="Proteomes" id="UP000243975"/>
    </source>
</evidence>
<gene>
    <name evidence="1" type="ORF">Ccrd_009688</name>
</gene>
<dbReference type="AlphaFoldDB" id="A0A118K799"/>
<sequence length="135" mass="14340">MTIALITDAQSSKPINPNVPSSWVHGSTTIHTRSTSPLLALLSNRISIAKCTADPTPITSSTAGNPSTVSSPGLYDCGFDQVQRARVSGEDERENSDVRGGLAWEEPMGVVDLSDVVIGATCRHSDDQRISALYI</sequence>
<reference evidence="1 2" key="1">
    <citation type="journal article" date="2016" name="Sci. Rep.">
        <title>The genome sequence of the outbreeding globe artichoke constructed de novo incorporating a phase-aware low-pass sequencing strategy of F1 progeny.</title>
        <authorList>
            <person name="Scaglione D."/>
            <person name="Reyes-Chin-Wo S."/>
            <person name="Acquadro A."/>
            <person name="Froenicke L."/>
            <person name="Portis E."/>
            <person name="Beitel C."/>
            <person name="Tirone M."/>
            <person name="Mauro R."/>
            <person name="Lo Monaco A."/>
            <person name="Mauromicale G."/>
            <person name="Faccioli P."/>
            <person name="Cattivelli L."/>
            <person name="Rieseberg L."/>
            <person name="Michelmore R."/>
            <person name="Lanteri S."/>
        </authorList>
    </citation>
    <scope>NUCLEOTIDE SEQUENCE [LARGE SCALE GENOMIC DNA]</scope>
    <source>
        <strain evidence="1">2C</strain>
    </source>
</reference>
<comment type="caution">
    <text evidence="1">The sequence shown here is derived from an EMBL/GenBank/DDBJ whole genome shotgun (WGS) entry which is preliminary data.</text>
</comment>
<dbReference type="Gramene" id="KVI11881">
    <property type="protein sequence ID" value="KVI11881"/>
    <property type="gene ID" value="Ccrd_009688"/>
</dbReference>
<dbReference type="EMBL" id="LEKV01000025">
    <property type="protein sequence ID" value="KVI11881.1"/>
    <property type="molecule type" value="Genomic_DNA"/>
</dbReference>
<proteinExistence type="predicted"/>